<feature type="non-terminal residue" evidence="1">
    <location>
        <position position="13"/>
    </location>
</feature>
<name>A0A5J4US04_9EUKA</name>
<accession>A0A5J4US04</accession>
<proteinExistence type="predicted"/>
<comment type="caution">
    <text evidence="1">The sequence shown here is derived from an EMBL/GenBank/DDBJ whole genome shotgun (WGS) entry which is preliminary data.</text>
</comment>
<dbReference type="EMBL" id="SNRW01013333">
    <property type="protein sequence ID" value="KAA6372741.1"/>
    <property type="molecule type" value="Genomic_DNA"/>
</dbReference>
<dbReference type="Proteomes" id="UP000324800">
    <property type="component" value="Unassembled WGS sequence"/>
</dbReference>
<organism evidence="1 2">
    <name type="scientific">Streblomastix strix</name>
    <dbReference type="NCBI Taxonomy" id="222440"/>
    <lineage>
        <taxon>Eukaryota</taxon>
        <taxon>Metamonada</taxon>
        <taxon>Preaxostyla</taxon>
        <taxon>Oxymonadida</taxon>
        <taxon>Streblomastigidae</taxon>
        <taxon>Streblomastix</taxon>
    </lineage>
</organism>
<reference evidence="1 2" key="1">
    <citation type="submission" date="2019-03" db="EMBL/GenBank/DDBJ databases">
        <title>Single cell metagenomics reveals metabolic interactions within the superorganism composed of flagellate Streblomastix strix and complex community of Bacteroidetes bacteria on its surface.</title>
        <authorList>
            <person name="Treitli S.C."/>
            <person name="Kolisko M."/>
            <person name="Husnik F."/>
            <person name="Keeling P."/>
            <person name="Hampl V."/>
        </authorList>
    </citation>
    <scope>NUCLEOTIDE SEQUENCE [LARGE SCALE GENOMIC DNA]</scope>
    <source>
        <strain evidence="1">ST1C</strain>
    </source>
</reference>
<evidence type="ECO:0000313" key="1">
    <source>
        <dbReference type="EMBL" id="KAA6372741.1"/>
    </source>
</evidence>
<evidence type="ECO:0000313" key="2">
    <source>
        <dbReference type="Proteomes" id="UP000324800"/>
    </source>
</evidence>
<protein>
    <submittedName>
        <fullName evidence="1">Uncharacterized protein</fullName>
    </submittedName>
</protein>
<gene>
    <name evidence="1" type="ORF">EZS28_031731</name>
</gene>
<sequence>MSQQDNDTTLNTD</sequence>